<keyword evidence="4" id="KW-1185">Reference proteome</keyword>
<reference evidence="3 4" key="1">
    <citation type="submission" date="2020-07" db="EMBL/GenBank/DDBJ databases">
        <title>The yeast mating-type switching endonuclease HO is a domesticated member of an unorthodox homing genetic element family.</title>
        <authorList>
            <person name="Coughlan A.Y."/>
            <person name="Lombardi L."/>
            <person name="Braun-Galleani S."/>
            <person name="Martos A.R."/>
            <person name="Galeote V."/>
            <person name="Bigey F."/>
            <person name="Dequin S."/>
            <person name="Byrne K.P."/>
            <person name="Wolfe K.H."/>
        </authorList>
    </citation>
    <scope>NUCLEOTIDE SEQUENCE [LARGE SCALE GENOMIC DNA]</scope>
    <source>
        <strain evidence="3 4">NRRL Y-6702</strain>
    </source>
</reference>
<dbReference type="AlphaFoldDB" id="A0A7H9B107"/>
<dbReference type="RefSeq" id="XP_037143792.1">
    <property type="nucleotide sequence ID" value="XM_037287897.1"/>
</dbReference>
<dbReference type="Gene3D" id="2.60.200.20">
    <property type="match status" value="1"/>
</dbReference>
<name>A0A7H9B107_ZYGMR</name>
<protein>
    <recommendedName>
        <fullName evidence="2">FHA domain-containing protein</fullName>
    </recommendedName>
</protein>
<gene>
    <name evidence="3" type="ORF">HG535_0C04180</name>
</gene>
<dbReference type="SUPFAM" id="SSF49879">
    <property type="entry name" value="SMAD/FHA domain"/>
    <property type="match status" value="1"/>
</dbReference>
<feature type="compositionally biased region" description="Basic and acidic residues" evidence="1">
    <location>
        <begin position="426"/>
        <end position="442"/>
    </location>
</feature>
<dbReference type="CDD" id="cd00060">
    <property type="entry name" value="FHA"/>
    <property type="match status" value="1"/>
</dbReference>
<dbReference type="GeneID" id="59235762"/>
<feature type="compositionally biased region" description="Acidic residues" evidence="1">
    <location>
        <begin position="733"/>
        <end position="742"/>
    </location>
</feature>
<evidence type="ECO:0000313" key="3">
    <source>
        <dbReference type="EMBL" id="QLG72064.1"/>
    </source>
</evidence>
<dbReference type="Pfam" id="PF00498">
    <property type="entry name" value="FHA"/>
    <property type="match status" value="1"/>
</dbReference>
<evidence type="ECO:0000313" key="4">
    <source>
        <dbReference type="Proteomes" id="UP000509704"/>
    </source>
</evidence>
<dbReference type="InterPro" id="IPR008984">
    <property type="entry name" value="SMAD_FHA_dom_sf"/>
</dbReference>
<dbReference type="InterPro" id="IPR000253">
    <property type="entry name" value="FHA_dom"/>
</dbReference>
<dbReference type="OrthoDB" id="3981072at2759"/>
<dbReference type="KEGG" id="zmk:HG535_0C04180"/>
<feature type="domain" description="FHA" evidence="2">
    <location>
        <begin position="28"/>
        <end position="83"/>
    </location>
</feature>
<feature type="region of interest" description="Disordered" evidence="1">
    <location>
        <begin position="406"/>
        <end position="442"/>
    </location>
</feature>
<dbReference type="PROSITE" id="PS50006">
    <property type="entry name" value="FHA_DOMAIN"/>
    <property type="match status" value="1"/>
</dbReference>
<dbReference type="EMBL" id="CP058606">
    <property type="protein sequence ID" value="QLG72064.1"/>
    <property type="molecule type" value="Genomic_DNA"/>
</dbReference>
<dbReference type="Proteomes" id="UP000509704">
    <property type="component" value="Chromosome 3"/>
</dbReference>
<evidence type="ECO:0000259" key="2">
    <source>
        <dbReference type="PROSITE" id="PS50006"/>
    </source>
</evidence>
<evidence type="ECO:0000256" key="1">
    <source>
        <dbReference type="SAM" id="MobiDB-lite"/>
    </source>
</evidence>
<feature type="compositionally biased region" description="Polar residues" evidence="1">
    <location>
        <begin position="406"/>
        <end position="425"/>
    </location>
</feature>
<accession>A0A7H9B107</accession>
<organism evidence="3 4">
    <name type="scientific">Zygotorulaspora mrakii</name>
    <name type="common">Zygosaccharomyces mrakii</name>
    <dbReference type="NCBI Taxonomy" id="42260"/>
    <lineage>
        <taxon>Eukaryota</taxon>
        <taxon>Fungi</taxon>
        <taxon>Dikarya</taxon>
        <taxon>Ascomycota</taxon>
        <taxon>Saccharomycotina</taxon>
        <taxon>Saccharomycetes</taxon>
        <taxon>Saccharomycetales</taxon>
        <taxon>Saccharomycetaceae</taxon>
        <taxon>Zygotorulaspora</taxon>
    </lineage>
</organism>
<feature type="region of interest" description="Disordered" evidence="1">
    <location>
        <begin position="468"/>
        <end position="507"/>
    </location>
</feature>
<proteinExistence type="predicted"/>
<feature type="region of interest" description="Disordered" evidence="1">
    <location>
        <begin position="681"/>
        <end position="754"/>
    </location>
</feature>
<feature type="compositionally biased region" description="Basic and acidic residues" evidence="1">
    <location>
        <begin position="488"/>
        <end position="507"/>
    </location>
</feature>
<sequence length="754" mass="84993">MWILRYQYELDGGNLNSVSFCINSEQINSIGRSSKNNLVIRNDKSISREHLRFSWKRNESSLNFTNKGKLTAANGKYLKPDETISFEESLYHSLPIVIELGTKPTRIEVRRQEEVWDIPSDLSNFEPVLKISGIDVISNRKRENTCNLMVASNNVILNRLRHLFALINGIKFVNSEFLTRASTILCQKQDNFDDLWSDLRDPKYLMYSDTPAHKKHVSLLGLKFYVLGGDSEEIDLARSSIEAVGGSVSTCDIAYLEHALQHERSKESIIIIQLSGETSLPTNIEGRTIDQLINAFSKEDVESLLGGISESDSVLKSATLSPTQNNDAQQLSLNDKSSILPMRPLKRRRVTRQTIKPLDSLMFFAGGDSIVDDSIKNDSQKQISQIPELLNRKSSQIEIPAAEQALTMSEKQPETSCSTHSSVIEESTKRKRDESSNNKQCEDALQDKRVHTFAVAIGTHENPDLTIAKRGKKSLNTHTLPKNTRKKTLTDYKIDSNKSGEDETKQDPQDLVQVIQDTKNREVNRLRSTLVQVSADELTDDAIMKLGNITLVERNDSLYRHDSSKQVSGDKAEKQAFEGRKNFKVFTKSWPAYQQKQLGSSVSQASSNSVRNSAFLISRKYVPLKEYSKDSEGTNDQEFNDFVDPHVHAEKESSSHSYIVENGDQRSFSFSRNSSASNALFVADEDEDPVIPLVQPEKDIPRSSSRSRSRSKSISGHALPQSKSNMRSRFEMDGDSDDDSDDDGPKFSFKRSRR</sequence>